<evidence type="ECO:0000313" key="1">
    <source>
        <dbReference type="EnsemblMetazoa" id="AMEC016057-PA"/>
    </source>
</evidence>
<reference evidence="1" key="2">
    <citation type="submission" date="2020-05" db="UniProtKB">
        <authorList>
            <consortium name="EnsemblMetazoa"/>
        </authorList>
    </citation>
    <scope>IDENTIFICATION</scope>
    <source>
        <strain evidence="1">CM1001059</strain>
    </source>
</reference>
<dbReference type="VEuPathDB" id="VectorBase:AMEC016057"/>
<dbReference type="InterPro" id="IPR036397">
    <property type="entry name" value="RNaseH_sf"/>
</dbReference>
<accession>A0A182U8W0</accession>
<dbReference type="STRING" id="34690.A0A182U8W0"/>
<dbReference type="AlphaFoldDB" id="A0A182U8W0"/>
<dbReference type="EnsemblMetazoa" id="AMEC016057-RA">
    <property type="protein sequence ID" value="AMEC016057-PA"/>
    <property type="gene ID" value="AMEC016057"/>
</dbReference>
<organism evidence="1 2">
    <name type="scientific">Anopheles melas</name>
    <dbReference type="NCBI Taxonomy" id="34690"/>
    <lineage>
        <taxon>Eukaryota</taxon>
        <taxon>Metazoa</taxon>
        <taxon>Ecdysozoa</taxon>
        <taxon>Arthropoda</taxon>
        <taxon>Hexapoda</taxon>
        <taxon>Insecta</taxon>
        <taxon>Pterygota</taxon>
        <taxon>Neoptera</taxon>
        <taxon>Endopterygota</taxon>
        <taxon>Diptera</taxon>
        <taxon>Nematocera</taxon>
        <taxon>Culicoidea</taxon>
        <taxon>Culicidae</taxon>
        <taxon>Anophelinae</taxon>
        <taxon>Anopheles</taxon>
    </lineage>
</organism>
<dbReference type="GO" id="GO:0003676">
    <property type="term" value="F:nucleic acid binding"/>
    <property type="evidence" value="ECO:0007669"/>
    <property type="project" value="InterPro"/>
</dbReference>
<sequence length="149" mass="16809">MLVDVVARRRATPIARCITGQVSNNGSKISVRTRRCIYSGVEAARWCARVSRCEFDEYTKSLNLDPHCASFRLVTDGQLPLRQCLHPEASAKVIDLPQYYWRFCDLRKEFVRFRAGDLSRALVPVAEAQKLQSMPSLPPTPASVAEIIK</sequence>
<reference evidence="2" key="1">
    <citation type="submission" date="2014-01" db="EMBL/GenBank/DDBJ databases">
        <title>The Genome Sequence of Anopheles melas CM1001059_A (V2).</title>
        <authorList>
            <consortium name="The Broad Institute Genomics Platform"/>
            <person name="Neafsey D.E."/>
            <person name="Besansky N."/>
            <person name="Howell P."/>
            <person name="Walton C."/>
            <person name="Young S.K."/>
            <person name="Zeng Q."/>
            <person name="Gargeya S."/>
            <person name="Fitzgerald M."/>
            <person name="Haas B."/>
            <person name="Abouelleil A."/>
            <person name="Allen A.W."/>
            <person name="Alvarado L."/>
            <person name="Arachchi H.M."/>
            <person name="Berlin A.M."/>
            <person name="Chapman S.B."/>
            <person name="Gainer-Dewar J."/>
            <person name="Goldberg J."/>
            <person name="Griggs A."/>
            <person name="Gujja S."/>
            <person name="Hansen M."/>
            <person name="Howarth C."/>
            <person name="Imamovic A."/>
            <person name="Ireland A."/>
            <person name="Larimer J."/>
            <person name="McCowan C."/>
            <person name="Murphy C."/>
            <person name="Pearson M."/>
            <person name="Poon T.W."/>
            <person name="Priest M."/>
            <person name="Roberts A."/>
            <person name="Saif S."/>
            <person name="Shea T."/>
            <person name="Sisk P."/>
            <person name="Sykes S."/>
            <person name="Wortman J."/>
            <person name="Nusbaum C."/>
            <person name="Birren B."/>
        </authorList>
    </citation>
    <scope>NUCLEOTIDE SEQUENCE [LARGE SCALE GENOMIC DNA]</scope>
    <source>
        <strain evidence="2">CM1001059</strain>
    </source>
</reference>
<dbReference type="Proteomes" id="UP000075902">
    <property type="component" value="Unassembled WGS sequence"/>
</dbReference>
<name>A0A182U8W0_9DIPT</name>
<keyword evidence="2" id="KW-1185">Reference proteome</keyword>
<dbReference type="Gene3D" id="3.30.420.10">
    <property type="entry name" value="Ribonuclease H-like superfamily/Ribonuclease H"/>
    <property type="match status" value="1"/>
</dbReference>
<protein>
    <submittedName>
        <fullName evidence="1">Uncharacterized protein</fullName>
    </submittedName>
</protein>
<evidence type="ECO:0000313" key="2">
    <source>
        <dbReference type="Proteomes" id="UP000075902"/>
    </source>
</evidence>
<proteinExistence type="predicted"/>